<dbReference type="FunFam" id="3.30.2230.10:FF:000001">
    <property type="entry name" value="Ubiquitinyl hydrolase 1"/>
    <property type="match status" value="1"/>
</dbReference>
<dbReference type="InterPro" id="IPR050185">
    <property type="entry name" value="Ub_carboxyl-term_hydrolase"/>
</dbReference>
<dbReference type="EC" id="3.4.19.12" evidence="17"/>
<dbReference type="GO" id="GO:0006508">
    <property type="term" value="P:proteolysis"/>
    <property type="evidence" value="ECO:0007669"/>
    <property type="project" value="UniProtKB-KW"/>
</dbReference>
<dbReference type="GeneTree" id="ENSGT00940000157311"/>
<evidence type="ECO:0000256" key="13">
    <source>
        <dbReference type="ARBA" id="ARBA00022807"/>
    </source>
</evidence>
<dbReference type="GO" id="GO:0008270">
    <property type="term" value="F:zinc ion binding"/>
    <property type="evidence" value="ECO:0007669"/>
    <property type="project" value="UniProtKB-KW"/>
</dbReference>
<dbReference type="InterPro" id="IPR018200">
    <property type="entry name" value="USP_CS"/>
</dbReference>
<keyword evidence="7 17" id="KW-0645">Protease</keyword>
<dbReference type="PANTHER" id="PTHR21646:SF32">
    <property type="entry name" value="UBIQUITIN CARBOXYL-TERMINAL HYDROLASE 33"/>
    <property type="match status" value="1"/>
</dbReference>
<dbReference type="InterPro" id="IPR013083">
    <property type="entry name" value="Znf_RING/FYVE/PHD"/>
</dbReference>
<keyword evidence="23" id="KW-1185">Reference proteome</keyword>
<dbReference type="PROSITE" id="PS00972">
    <property type="entry name" value="USP_1"/>
    <property type="match status" value="1"/>
</dbReference>
<keyword evidence="5" id="KW-0963">Cytoplasm</keyword>
<dbReference type="SUPFAM" id="SSF57850">
    <property type="entry name" value="RING/U-box"/>
    <property type="match status" value="1"/>
</dbReference>
<evidence type="ECO:0000256" key="14">
    <source>
        <dbReference type="ARBA" id="ARBA00022833"/>
    </source>
</evidence>
<evidence type="ECO:0000259" key="21">
    <source>
        <dbReference type="PROSITE" id="PS51283"/>
    </source>
</evidence>
<dbReference type="Ensembl" id="ENSOMYT00000139787.1">
    <property type="protein sequence ID" value="ENSOMYP00000139839.1"/>
    <property type="gene ID" value="ENSOMYG00000077675.1"/>
</dbReference>
<organism evidence="22 23">
    <name type="scientific">Oncorhynchus mykiss</name>
    <name type="common">Rainbow trout</name>
    <name type="synonym">Salmo gairdneri</name>
    <dbReference type="NCBI Taxonomy" id="8022"/>
    <lineage>
        <taxon>Eukaryota</taxon>
        <taxon>Metazoa</taxon>
        <taxon>Chordata</taxon>
        <taxon>Craniata</taxon>
        <taxon>Vertebrata</taxon>
        <taxon>Euteleostomi</taxon>
        <taxon>Actinopterygii</taxon>
        <taxon>Neopterygii</taxon>
        <taxon>Teleostei</taxon>
        <taxon>Protacanthopterygii</taxon>
        <taxon>Salmoniformes</taxon>
        <taxon>Salmonidae</taxon>
        <taxon>Salmoninae</taxon>
        <taxon>Oncorhynchus</taxon>
    </lineage>
</organism>
<proteinExistence type="inferred from homology"/>
<dbReference type="Pfam" id="PF06337">
    <property type="entry name" value="DUSP"/>
    <property type="match status" value="2"/>
</dbReference>
<feature type="region of interest" description="Disordered" evidence="18">
    <location>
        <begin position="232"/>
        <end position="403"/>
    </location>
</feature>
<dbReference type="PROSITE" id="PS50271">
    <property type="entry name" value="ZF_UBP"/>
    <property type="match status" value="1"/>
</dbReference>
<comment type="similarity">
    <text evidence="4">Belongs to the peptidase C19 family. USP20/USP33 subfamily.</text>
</comment>
<dbReference type="InterPro" id="IPR028889">
    <property type="entry name" value="USP"/>
</dbReference>
<dbReference type="PROSITE" id="PS50235">
    <property type="entry name" value="USP_3"/>
    <property type="match status" value="1"/>
</dbReference>
<feature type="compositionally biased region" description="Polar residues" evidence="18">
    <location>
        <begin position="264"/>
        <end position="279"/>
    </location>
</feature>
<evidence type="ECO:0000259" key="19">
    <source>
        <dbReference type="PROSITE" id="PS50235"/>
    </source>
</evidence>
<dbReference type="PANTHER" id="PTHR21646">
    <property type="entry name" value="UBIQUITIN CARBOXYL-TERMINAL HYDROLASE"/>
    <property type="match status" value="1"/>
</dbReference>
<dbReference type="InterPro" id="IPR038765">
    <property type="entry name" value="Papain-like_cys_pep_sf"/>
</dbReference>
<dbReference type="SUPFAM" id="SSF143791">
    <property type="entry name" value="DUSP-like"/>
    <property type="match status" value="2"/>
</dbReference>
<feature type="compositionally biased region" description="Polar residues" evidence="18">
    <location>
        <begin position="299"/>
        <end position="308"/>
    </location>
</feature>
<dbReference type="SUPFAM" id="SSF54001">
    <property type="entry name" value="Cysteine proteinases"/>
    <property type="match status" value="1"/>
</dbReference>
<evidence type="ECO:0000256" key="16">
    <source>
        <dbReference type="PROSITE-ProRule" id="PRU00502"/>
    </source>
</evidence>
<evidence type="ECO:0000256" key="11">
    <source>
        <dbReference type="ARBA" id="ARBA00022786"/>
    </source>
</evidence>
<keyword evidence="11 17" id="KW-0833">Ubl conjugation pathway</keyword>
<dbReference type="GO" id="GO:0016579">
    <property type="term" value="P:protein deubiquitination"/>
    <property type="evidence" value="ECO:0007669"/>
    <property type="project" value="InterPro"/>
</dbReference>
<keyword evidence="6" id="KW-0254">Endocytosis</keyword>
<evidence type="ECO:0000256" key="4">
    <source>
        <dbReference type="ARBA" id="ARBA00008269"/>
    </source>
</evidence>
<dbReference type="Pfam" id="PF00443">
    <property type="entry name" value="UCH"/>
    <property type="match status" value="1"/>
</dbReference>
<keyword evidence="14" id="KW-0862">Zinc</keyword>
<dbReference type="Proteomes" id="UP000694395">
    <property type="component" value="Chromosome 28"/>
</dbReference>
<evidence type="ECO:0000256" key="8">
    <source>
        <dbReference type="ARBA" id="ARBA00022723"/>
    </source>
</evidence>
<keyword evidence="8" id="KW-0479">Metal-binding</keyword>
<keyword evidence="15" id="KW-0206">Cytoskeleton</keyword>
<evidence type="ECO:0000313" key="23">
    <source>
        <dbReference type="Proteomes" id="UP000694395"/>
    </source>
</evidence>
<reference evidence="22" key="1">
    <citation type="submission" date="2020-07" db="EMBL/GenBank/DDBJ databases">
        <title>A long reads based de novo assembly of the rainbow trout Arlee double haploid line genome.</title>
        <authorList>
            <person name="Gao G."/>
            <person name="Palti Y."/>
        </authorList>
    </citation>
    <scope>NUCLEOTIDE SEQUENCE [LARGE SCALE GENOMIC DNA]</scope>
</reference>
<accession>A0A8K9XZX3</accession>
<evidence type="ECO:0000256" key="3">
    <source>
        <dbReference type="ARBA" id="ARBA00004556"/>
    </source>
</evidence>
<evidence type="ECO:0000256" key="10">
    <source>
        <dbReference type="ARBA" id="ARBA00022771"/>
    </source>
</evidence>
<comment type="catalytic activity">
    <reaction evidence="1 17">
        <text>Thiol-dependent hydrolysis of ester, thioester, amide, peptide and isopeptide bonds formed by the C-terminal Gly of ubiquitin (a 76-residue protein attached to proteins as an intracellular targeting signal).</text>
        <dbReference type="EC" id="3.4.19.12"/>
    </reaction>
</comment>
<dbReference type="Pfam" id="PF02148">
    <property type="entry name" value="zf-UBP"/>
    <property type="match status" value="1"/>
</dbReference>
<dbReference type="GO" id="GO:0004843">
    <property type="term" value="F:cysteine-type deubiquitinase activity"/>
    <property type="evidence" value="ECO:0007669"/>
    <property type="project" value="UniProtKB-UniRule"/>
</dbReference>
<keyword evidence="12 17" id="KW-0378">Hydrolase</keyword>
<protein>
    <recommendedName>
        <fullName evidence="17">Ubiquitin carboxyl-terminal hydrolase</fullName>
        <ecNumber evidence="17">3.4.19.12</ecNumber>
    </recommendedName>
</protein>
<name>A0A8K9XZX3_ONCMY</name>
<dbReference type="InterPro" id="IPR001394">
    <property type="entry name" value="Peptidase_C19_UCH"/>
</dbReference>
<dbReference type="GO" id="GO:0048471">
    <property type="term" value="C:perinuclear region of cytoplasm"/>
    <property type="evidence" value="ECO:0007669"/>
    <property type="project" value="UniProtKB-SubCell"/>
</dbReference>
<dbReference type="SMART" id="SM00695">
    <property type="entry name" value="DUSP"/>
    <property type="match status" value="2"/>
</dbReference>
<sequence length="863" mass="96152">MPLCSSSDCPHLQCVGEITKEELILKSHVSTPVLTLTRLNGCVYVGCGESHTDHSTIHSQETGHNLTVNLTTLRVWCYACGKEVFLERKLGPHYVCVCVVSVYLRIDVCVVSVYLRIDVCLSPGLTGLKNIGNTCFMNAALQALSNCPPLTQFFVECGGLVRTDKKPALSKSYQKLVSDLWHKNRPSYVVPTSLFQGIKAVNPMFRGYSQQDSQEFLRCLMDQLHEELKEPLAEPPDNDLHSHAIVMDDGDPDDDGPSQSDNDFQSCESCGGSSKQAEPSLSREESNEAEMLIPDGPDSSHSSGQTNRELQKEKNLINDLYRGSGGDLDKDVDTAPTNEATPIVSSQGTIKVQIQSRMAGSTRTQSPVHTEGHCLTKMSSSPPKTNSVWPGMSSSPPKTNSSQKKYRSVISDVFDGTIVSSVQCLTCDRVSVTLENFQDLSLPIPGKEDLAKLHSSSHQTSLIKAGSCGEAYAAQGWVAFVMEYIKSWWWGPVVTLQDCLAAFFTRDELKGDNMYSCEKCKKLRNGVKFCKVQRVPEILCIHLKRFRHELMFSTKIGTHVSFPLEGLELQPFLAKDSSARTTTYDLLSVICHHGTASSGHYIAYCRNDLNNLWYEFDDQSVTEVSESCIQNAEAYVLFYKKSNEEALKERRKVTGLLGVTEPSLLQFYVSRQWLNKFKTFAEPGPISNDDFLCSHGGVPPVKAAFIDDLLVMLPQNAWDHLYSRYGGGPAVNHLYVCHTCQTEIEKLEKRRRTELDMFVRLNKAFQEEESPLIIYCISMQWFREWEGFVKGKNNDPPGPIDNSKIAINKNGHLTLRQGADSGQISEETWNFLHSVHGGGPLVTVRPNVSHPELEASSQSKEKI</sequence>
<dbReference type="Gene3D" id="3.30.40.10">
    <property type="entry name" value="Zinc/RING finger domain, C3HC4 (zinc finger)"/>
    <property type="match status" value="1"/>
</dbReference>
<comment type="subcellular location">
    <subcellularLocation>
        <location evidence="2">Cytoplasm</location>
        <location evidence="2">Cytoskeleton</location>
        <location evidence="2">Microtubule organizing center</location>
        <location evidence="2">Centrosome</location>
    </subcellularLocation>
    <subcellularLocation>
        <location evidence="3">Cytoplasm</location>
        <location evidence="3">Perinuclear region</location>
    </subcellularLocation>
</comment>
<dbReference type="CDD" id="cd02674">
    <property type="entry name" value="Peptidase_C19R"/>
    <property type="match status" value="1"/>
</dbReference>
<dbReference type="AlphaFoldDB" id="A0A8K9XZX3"/>
<feature type="domain" description="UBP-type" evidence="20">
    <location>
        <begin position="7"/>
        <end position="108"/>
    </location>
</feature>
<evidence type="ECO:0000256" key="9">
    <source>
        <dbReference type="ARBA" id="ARBA00022737"/>
    </source>
</evidence>
<feature type="domain" description="DUSP" evidence="21">
    <location>
        <begin position="746"/>
        <end position="848"/>
    </location>
</feature>
<keyword evidence="13 17" id="KW-0788">Thiol protease</keyword>
<reference evidence="22" key="3">
    <citation type="submission" date="2025-09" db="UniProtKB">
        <authorList>
            <consortium name="Ensembl"/>
        </authorList>
    </citation>
    <scope>IDENTIFICATION</scope>
</reference>
<evidence type="ECO:0000313" key="22">
    <source>
        <dbReference type="Ensembl" id="ENSOMYP00000139839.1"/>
    </source>
</evidence>
<dbReference type="Gene3D" id="3.30.2230.10">
    <property type="entry name" value="DUSP-like"/>
    <property type="match status" value="2"/>
</dbReference>
<dbReference type="InterPro" id="IPR035927">
    <property type="entry name" value="DUSP-like_sf"/>
</dbReference>
<evidence type="ECO:0000256" key="2">
    <source>
        <dbReference type="ARBA" id="ARBA00004300"/>
    </source>
</evidence>
<dbReference type="Gene3D" id="3.90.70.10">
    <property type="entry name" value="Cysteine proteinases"/>
    <property type="match status" value="2"/>
</dbReference>
<evidence type="ECO:0000256" key="17">
    <source>
        <dbReference type="RuleBase" id="RU366025"/>
    </source>
</evidence>
<reference evidence="22" key="2">
    <citation type="submission" date="2025-08" db="UniProtKB">
        <authorList>
            <consortium name="Ensembl"/>
        </authorList>
    </citation>
    <scope>IDENTIFICATION</scope>
</reference>
<dbReference type="GO" id="GO:0006897">
    <property type="term" value="P:endocytosis"/>
    <property type="evidence" value="ECO:0007669"/>
    <property type="project" value="UniProtKB-KW"/>
</dbReference>
<dbReference type="GO" id="GO:0005813">
    <property type="term" value="C:centrosome"/>
    <property type="evidence" value="ECO:0007669"/>
    <property type="project" value="UniProtKB-SubCell"/>
</dbReference>
<feature type="domain" description="DUSP" evidence="21">
    <location>
        <begin position="644"/>
        <end position="737"/>
    </location>
</feature>
<evidence type="ECO:0000256" key="7">
    <source>
        <dbReference type="ARBA" id="ARBA00022670"/>
    </source>
</evidence>
<dbReference type="InterPro" id="IPR006615">
    <property type="entry name" value="Pept_C19_DUSP"/>
</dbReference>
<evidence type="ECO:0000256" key="6">
    <source>
        <dbReference type="ARBA" id="ARBA00022583"/>
    </source>
</evidence>
<feature type="domain" description="USP" evidence="19">
    <location>
        <begin position="126"/>
        <end position="642"/>
    </location>
</feature>
<evidence type="ECO:0000256" key="1">
    <source>
        <dbReference type="ARBA" id="ARBA00000707"/>
    </source>
</evidence>
<dbReference type="PROSITE" id="PS51283">
    <property type="entry name" value="DUSP"/>
    <property type="match status" value="2"/>
</dbReference>
<dbReference type="InterPro" id="IPR001607">
    <property type="entry name" value="Znf_UBP"/>
</dbReference>
<feature type="compositionally biased region" description="Polar residues" evidence="18">
    <location>
        <begin position="335"/>
        <end position="368"/>
    </location>
</feature>
<evidence type="ECO:0000259" key="20">
    <source>
        <dbReference type="PROSITE" id="PS50271"/>
    </source>
</evidence>
<feature type="compositionally biased region" description="Basic and acidic residues" evidence="18">
    <location>
        <begin position="232"/>
        <end position="242"/>
    </location>
</feature>
<evidence type="ECO:0000256" key="5">
    <source>
        <dbReference type="ARBA" id="ARBA00022490"/>
    </source>
</evidence>
<dbReference type="PROSITE" id="PS00973">
    <property type="entry name" value="USP_2"/>
    <property type="match status" value="1"/>
</dbReference>
<keyword evidence="9" id="KW-0677">Repeat</keyword>
<evidence type="ECO:0000256" key="12">
    <source>
        <dbReference type="ARBA" id="ARBA00022801"/>
    </source>
</evidence>
<evidence type="ECO:0000256" key="18">
    <source>
        <dbReference type="SAM" id="MobiDB-lite"/>
    </source>
</evidence>
<evidence type="ECO:0000256" key="15">
    <source>
        <dbReference type="ARBA" id="ARBA00023212"/>
    </source>
</evidence>
<keyword evidence="10 16" id="KW-0863">Zinc-finger</keyword>
<feature type="compositionally biased region" description="Polar residues" evidence="18">
    <location>
        <begin position="377"/>
        <end position="403"/>
    </location>
</feature>